<dbReference type="Proteomes" id="UP000030146">
    <property type="component" value="Unassembled WGS sequence"/>
</dbReference>
<proteinExistence type="predicted"/>
<dbReference type="RefSeq" id="WP_039424166.1">
    <property type="nucleotide sequence ID" value="NZ_JRAK01000064.1"/>
</dbReference>
<accession>A0A0A2FGK3</accession>
<dbReference type="EMBL" id="JRAK01000064">
    <property type="protein sequence ID" value="KGN89170.1"/>
    <property type="molecule type" value="Genomic_DNA"/>
</dbReference>
<gene>
    <name evidence="1" type="ORF">HR15_04260</name>
</gene>
<name>A0A0A2FGK3_9PORP</name>
<comment type="caution">
    <text evidence="1">The sequence shown here is derived from an EMBL/GenBank/DDBJ whole genome shotgun (WGS) entry which is preliminary data.</text>
</comment>
<sequence length="214" mass="24853">MDAIEIKKQKIMYNERKIVADDYGFFVLSIDTLESFISAKKIKTKKLLSHLNKNKELLNECVQKGILLPINQITVCSYQLFISGDTDLDKIEKDWNIILEEGVFNLKIGADAKLWFIALAQFNVWDKNKFLTQDDYNGYWIESGPNGDKEFEYIAQRFNVATGEYFVKVLGLRRKELTNDENKDYGYYFELTPTKSISQNIISPEICPSFNLIE</sequence>
<dbReference type="AlphaFoldDB" id="A0A0A2FGK3"/>
<organism evidence="1 2">
    <name type="scientific">Porphyromonas gulae</name>
    <dbReference type="NCBI Taxonomy" id="111105"/>
    <lineage>
        <taxon>Bacteria</taxon>
        <taxon>Pseudomonadati</taxon>
        <taxon>Bacteroidota</taxon>
        <taxon>Bacteroidia</taxon>
        <taxon>Bacteroidales</taxon>
        <taxon>Porphyromonadaceae</taxon>
        <taxon>Porphyromonas</taxon>
    </lineage>
</organism>
<evidence type="ECO:0000313" key="2">
    <source>
        <dbReference type="Proteomes" id="UP000030146"/>
    </source>
</evidence>
<keyword evidence="2" id="KW-1185">Reference proteome</keyword>
<evidence type="ECO:0000313" key="1">
    <source>
        <dbReference type="EMBL" id="KGN89170.1"/>
    </source>
</evidence>
<reference evidence="1 2" key="1">
    <citation type="submission" date="2014-08" db="EMBL/GenBank/DDBJ databases">
        <title>Porphyromonas gulae strain:COT-052_OH3439 Genome sequencing.</title>
        <authorList>
            <person name="Wallis C."/>
            <person name="Deusch O."/>
            <person name="O'Flynn C."/>
            <person name="Davis I."/>
            <person name="Jospin G."/>
            <person name="Darling A.E."/>
            <person name="Coil D.A."/>
            <person name="Alexiev A."/>
            <person name="Horsfall A."/>
            <person name="Kirkwood N."/>
            <person name="Harris S."/>
            <person name="Eisen J.A."/>
        </authorList>
    </citation>
    <scope>NUCLEOTIDE SEQUENCE [LARGE SCALE GENOMIC DNA]</scope>
    <source>
        <strain evidence="2">COT-052 OH3439</strain>
    </source>
</reference>
<protein>
    <submittedName>
        <fullName evidence="1">Uncharacterized protein</fullName>
    </submittedName>
</protein>